<comment type="caution">
    <text evidence="4">The sequence shown here is derived from an EMBL/GenBank/DDBJ whole genome shotgun (WGS) entry which is preliminary data.</text>
</comment>
<protein>
    <recommendedName>
        <fullName evidence="6">Espin</fullName>
    </recommendedName>
</protein>
<evidence type="ECO:0000256" key="2">
    <source>
        <dbReference type="ARBA" id="ARBA00023043"/>
    </source>
</evidence>
<keyword evidence="5" id="KW-1185">Reference proteome</keyword>
<sequence>MALLLATLGGKQIDILELVHSQQEAQNPAPAQAAGLNNGCIGRSLSFSTREEVENEIRQCGVSVKNLKANYEVQNEPQTAHDKRVYKRKRSLPAVSEEHSATAPQVNGHLAPVEPPVASVQEPLIVASQAQNTYVSSEAMAPTNLEQFNQVLSTDPILNNDQFTRSLEVQTDFSYVQECIDMRKERIVFLFLEHWRKYTMTESFRPKSRKGSHLVVGWEDYNQFSAELGDGVQSSLQADSETQPRSDDLLARALPAPCQRFTSQLREPHVGPFYVGILPTARNEHVRNERKFRHLLCYEMFDRLGSHKWEVIRDFHKEVMTEIEKGKRDWTEGFEDIKLKYFGDTETLGGVLTASFNSMTPEIAQMPETLPPPPSHPPPPPPPSHPAPPPPNLESEPPHSAAPTPQSPSTHPPSVNNSGVSGNCEGKETSVDQNSSKTSSDGTAVANGNGSNSGQTTDTTQTSDVTCKAEAQAEAKQMSKPAAEVAPGSAEEEAARLASMPAWRRDIMKKKMDEEREQKRKAEEQAKQAKEKEEKSELERIRTLGYDETKLTPWQRQIILKKGDIAK</sequence>
<feature type="compositionally biased region" description="Basic and acidic residues" evidence="3">
    <location>
        <begin position="503"/>
        <end position="538"/>
    </location>
</feature>
<evidence type="ECO:0008006" key="6">
    <source>
        <dbReference type="Google" id="ProtNLM"/>
    </source>
</evidence>
<evidence type="ECO:0000256" key="3">
    <source>
        <dbReference type="SAM" id="MobiDB-lite"/>
    </source>
</evidence>
<accession>A0AAW0MHK6</accession>
<feature type="compositionally biased region" description="Pro residues" evidence="3">
    <location>
        <begin position="369"/>
        <end position="392"/>
    </location>
</feature>
<feature type="region of interest" description="Disordered" evidence="3">
    <location>
        <begin position="90"/>
        <end position="109"/>
    </location>
</feature>
<dbReference type="Proteomes" id="UP001460270">
    <property type="component" value="Unassembled WGS sequence"/>
</dbReference>
<feature type="compositionally biased region" description="Polar residues" evidence="3">
    <location>
        <begin position="431"/>
        <end position="442"/>
    </location>
</feature>
<feature type="compositionally biased region" description="Low complexity" evidence="3">
    <location>
        <begin position="393"/>
        <end position="414"/>
    </location>
</feature>
<evidence type="ECO:0000313" key="4">
    <source>
        <dbReference type="EMBL" id="KAK7878639.1"/>
    </source>
</evidence>
<dbReference type="InterPro" id="IPR052420">
    <property type="entry name" value="Espin/Espin-like"/>
</dbReference>
<keyword evidence="1" id="KW-0677">Repeat</keyword>
<evidence type="ECO:0000256" key="1">
    <source>
        <dbReference type="ARBA" id="ARBA00022737"/>
    </source>
</evidence>
<organism evidence="4 5">
    <name type="scientific">Mugilogobius chulae</name>
    <name type="common">yellowstripe goby</name>
    <dbReference type="NCBI Taxonomy" id="88201"/>
    <lineage>
        <taxon>Eukaryota</taxon>
        <taxon>Metazoa</taxon>
        <taxon>Chordata</taxon>
        <taxon>Craniata</taxon>
        <taxon>Vertebrata</taxon>
        <taxon>Euteleostomi</taxon>
        <taxon>Actinopterygii</taxon>
        <taxon>Neopterygii</taxon>
        <taxon>Teleostei</taxon>
        <taxon>Neoteleostei</taxon>
        <taxon>Acanthomorphata</taxon>
        <taxon>Gobiaria</taxon>
        <taxon>Gobiiformes</taxon>
        <taxon>Gobioidei</taxon>
        <taxon>Gobiidae</taxon>
        <taxon>Gobionellinae</taxon>
        <taxon>Mugilogobius</taxon>
    </lineage>
</organism>
<name>A0AAW0MHK6_9GOBI</name>
<dbReference type="GO" id="GO:0005737">
    <property type="term" value="C:cytoplasm"/>
    <property type="evidence" value="ECO:0007669"/>
    <property type="project" value="TreeGrafter"/>
</dbReference>
<dbReference type="PANTHER" id="PTHR24153">
    <property type="entry name" value="ESPIN"/>
    <property type="match status" value="1"/>
</dbReference>
<reference evidence="5" key="1">
    <citation type="submission" date="2024-04" db="EMBL/GenBank/DDBJ databases">
        <title>Salinicola lusitanus LLJ914,a marine bacterium isolated from the Okinawa Trough.</title>
        <authorList>
            <person name="Li J."/>
        </authorList>
    </citation>
    <scope>NUCLEOTIDE SEQUENCE [LARGE SCALE GENOMIC DNA]</scope>
</reference>
<dbReference type="GO" id="GO:0051015">
    <property type="term" value="F:actin filament binding"/>
    <property type="evidence" value="ECO:0007669"/>
    <property type="project" value="TreeGrafter"/>
</dbReference>
<feature type="compositionally biased region" description="Low complexity" evidence="3">
    <location>
        <begin position="447"/>
        <end position="464"/>
    </location>
</feature>
<gene>
    <name evidence="4" type="ORF">WMY93_030475</name>
</gene>
<dbReference type="AlphaFoldDB" id="A0AAW0MHK6"/>
<keyword evidence="2" id="KW-0040">ANK repeat</keyword>
<feature type="region of interest" description="Disordered" evidence="3">
    <location>
        <begin position="364"/>
        <end position="538"/>
    </location>
</feature>
<dbReference type="EMBL" id="JBBPFD010000491">
    <property type="protein sequence ID" value="KAK7878639.1"/>
    <property type="molecule type" value="Genomic_DNA"/>
</dbReference>
<evidence type="ECO:0000313" key="5">
    <source>
        <dbReference type="Proteomes" id="UP001460270"/>
    </source>
</evidence>
<dbReference type="PANTHER" id="PTHR24153:SF14">
    <property type="entry name" value="ESPIN"/>
    <property type="match status" value="1"/>
</dbReference>
<dbReference type="GO" id="GO:0051017">
    <property type="term" value="P:actin filament bundle assembly"/>
    <property type="evidence" value="ECO:0007669"/>
    <property type="project" value="TreeGrafter"/>
</dbReference>
<proteinExistence type="predicted"/>